<dbReference type="RefSeq" id="WP_311594293.1">
    <property type="nucleotide sequence ID" value="NZ_JAVRHV010000008.1"/>
</dbReference>
<dbReference type="EMBL" id="JAVRHV010000008">
    <property type="protein sequence ID" value="MDT0554211.1"/>
    <property type="molecule type" value="Genomic_DNA"/>
</dbReference>
<dbReference type="Proteomes" id="UP001252186">
    <property type="component" value="Unassembled WGS sequence"/>
</dbReference>
<dbReference type="Gene3D" id="2.120.10.30">
    <property type="entry name" value="TolB, C-terminal domain"/>
    <property type="match status" value="1"/>
</dbReference>
<organism evidence="2 3">
    <name type="scientific">Urechidicola vernalis</name>
    <dbReference type="NCBI Taxonomy" id="3075600"/>
    <lineage>
        <taxon>Bacteria</taxon>
        <taxon>Pseudomonadati</taxon>
        <taxon>Bacteroidota</taxon>
        <taxon>Flavobacteriia</taxon>
        <taxon>Flavobacteriales</taxon>
        <taxon>Flavobacteriaceae</taxon>
        <taxon>Urechidicola</taxon>
    </lineage>
</organism>
<evidence type="ECO:0008006" key="4">
    <source>
        <dbReference type="Google" id="ProtNLM"/>
    </source>
</evidence>
<feature type="chain" id="PRO_5045882433" description="WD40 repeat protein" evidence="1">
    <location>
        <begin position="18"/>
        <end position="315"/>
    </location>
</feature>
<keyword evidence="1" id="KW-0732">Signal</keyword>
<evidence type="ECO:0000256" key="1">
    <source>
        <dbReference type="SAM" id="SignalP"/>
    </source>
</evidence>
<sequence>MKKITQLFFLITSLTFAQTNNSEQQTEVFLPEFFKEFPHVRDISISNNQQEMYFTVLGYKKEFSFIAVSFFKKGKWLKPAVAPFSGLDKDLEPFLSPDNLKLFFASNRSLENEEKTDFDIWMVQRETLTSNWSNPINVGPEINTLKDEFYPAVTNSGNLYFTATIDEDTKGKEDIYLSTYENGKYTKPKSISDAINSKTYEFNAYVSPDESVIVFSSYNRPDGFGGGDLYMSTKDNNGQWMPAKNLGPEINSSKIDYCPFVDFSTNSLYFTSEKSTQKSQFEKFMELEDYLKYFNSAPNGLSRIYKTKFIQNHID</sequence>
<comment type="caution">
    <text evidence="2">The sequence shown here is derived from an EMBL/GenBank/DDBJ whole genome shotgun (WGS) entry which is preliminary data.</text>
</comment>
<dbReference type="InterPro" id="IPR011042">
    <property type="entry name" value="6-blade_b-propeller_TolB-like"/>
</dbReference>
<keyword evidence="3" id="KW-1185">Reference proteome</keyword>
<name>A0ABU2Y7P6_9FLAO</name>
<dbReference type="InterPro" id="IPR011659">
    <property type="entry name" value="WD40"/>
</dbReference>
<feature type="signal peptide" evidence="1">
    <location>
        <begin position="1"/>
        <end position="17"/>
    </location>
</feature>
<dbReference type="SUPFAM" id="SSF82171">
    <property type="entry name" value="DPP6 N-terminal domain-like"/>
    <property type="match status" value="1"/>
</dbReference>
<evidence type="ECO:0000313" key="3">
    <source>
        <dbReference type="Proteomes" id="UP001252186"/>
    </source>
</evidence>
<evidence type="ECO:0000313" key="2">
    <source>
        <dbReference type="EMBL" id="MDT0554211.1"/>
    </source>
</evidence>
<accession>A0ABU2Y7P6</accession>
<protein>
    <recommendedName>
        <fullName evidence="4">WD40 repeat protein</fullName>
    </recommendedName>
</protein>
<gene>
    <name evidence="2" type="ORF">RM519_13200</name>
</gene>
<dbReference type="Pfam" id="PF07676">
    <property type="entry name" value="PD40"/>
    <property type="match status" value="3"/>
</dbReference>
<reference evidence="2 3" key="1">
    <citation type="submission" date="2023-09" db="EMBL/GenBank/DDBJ databases">
        <authorList>
            <person name="Rey-Velasco X."/>
        </authorList>
    </citation>
    <scope>NUCLEOTIDE SEQUENCE [LARGE SCALE GENOMIC DNA]</scope>
    <source>
        <strain evidence="2 3">P050</strain>
    </source>
</reference>
<proteinExistence type="predicted"/>